<dbReference type="Pfam" id="PF00497">
    <property type="entry name" value="SBP_bac_3"/>
    <property type="match status" value="1"/>
</dbReference>
<reference evidence="2 3" key="1">
    <citation type="journal article" date="2021" name="Syst. Appl. Microbiol.">
        <title>Pseudomonas lalucatii sp. nov. isolated from Vallgornera, a karstic cave in Mallorca, Western Mediterranean.</title>
        <authorList>
            <person name="Busquets A."/>
            <person name="Mulet M."/>
            <person name="Gomila M."/>
            <person name="Garcia-Valdes E."/>
        </authorList>
    </citation>
    <scope>NUCLEOTIDE SEQUENCE [LARGE SCALE GENOMIC DNA]</scope>
    <source>
        <strain evidence="2 3">R1b54</strain>
    </source>
</reference>
<dbReference type="EMBL" id="JADPMV010000002">
    <property type="protein sequence ID" value="MBS7662962.1"/>
    <property type="molecule type" value="Genomic_DNA"/>
</dbReference>
<protein>
    <submittedName>
        <fullName evidence="2">Transporter substrate-binding domain-containing protein</fullName>
    </submittedName>
</protein>
<dbReference type="PANTHER" id="PTHR38834">
    <property type="entry name" value="PERIPLASMIC SUBSTRATE BINDING PROTEIN FAMILY 3"/>
    <property type="match status" value="1"/>
</dbReference>
<accession>A0ABS5Q2I4</accession>
<evidence type="ECO:0000313" key="2">
    <source>
        <dbReference type="EMBL" id="MBS7662962.1"/>
    </source>
</evidence>
<dbReference type="InterPro" id="IPR001638">
    <property type="entry name" value="Solute-binding_3/MltF_N"/>
</dbReference>
<dbReference type="Gene3D" id="3.40.190.10">
    <property type="entry name" value="Periplasmic binding protein-like II"/>
    <property type="match status" value="2"/>
</dbReference>
<proteinExistence type="predicted"/>
<name>A0ABS5Q2I4_9PSED</name>
<evidence type="ECO:0000259" key="1">
    <source>
        <dbReference type="SMART" id="SM00062"/>
    </source>
</evidence>
<keyword evidence="3" id="KW-1185">Reference proteome</keyword>
<feature type="domain" description="Solute-binding protein family 3/N-terminal" evidence="1">
    <location>
        <begin position="34"/>
        <end position="255"/>
    </location>
</feature>
<comment type="caution">
    <text evidence="2">The sequence shown here is derived from an EMBL/GenBank/DDBJ whole genome shotgun (WGS) entry which is preliminary data.</text>
</comment>
<organism evidence="2 3">
    <name type="scientific">Pseudomonas lalucatii</name>
    <dbReference type="NCBI Taxonomy" id="1424203"/>
    <lineage>
        <taxon>Bacteria</taxon>
        <taxon>Pseudomonadati</taxon>
        <taxon>Pseudomonadota</taxon>
        <taxon>Gammaproteobacteria</taxon>
        <taxon>Pseudomonadales</taxon>
        <taxon>Pseudomonadaceae</taxon>
        <taxon>Pseudomonas</taxon>
    </lineage>
</organism>
<dbReference type="PANTHER" id="PTHR38834:SF3">
    <property type="entry name" value="SOLUTE-BINDING PROTEIN FAMILY 3_N-TERMINAL DOMAIN-CONTAINING PROTEIN"/>
    <property type="match status" value="1"/>
</dbReference>
<dbReference type="RefSeq" id="WP_213640378.1">
    <property type="nucleotide sequence ID" value="NZ_JADPMV010000002.1"/>
</dbReference>
<dbReference type="SMART" id="SM00062">
    <property type="entry name" value="PBPb"/>
    <property type="match status" value="1"/>
</dbReference>
<dbReference type="Proteomes" id="UP001196601">
    <property type="component" value="Unassembled WGS sequence"/>
</dbReference>
<dbReference type="SUPFAM" id="SSF53850">
    <property type="entry name" value="Periplasmic binding protein-like II"/>
    <property type="match status" value="1"/>
</dbReference>
<sequence>MPSAEGIGLRSLLHYWLSALLLGLSLPLSLSAEPLRLYSQEYPPVNFSVAGEPAGMAVEVVRELARRSAQPIHLEVVPWARAYREAQTRPNSGVFVAMRTAERESLFQWVGPITVNTTGFYALTDAAPRIDSLDDARHHGEIAIPRDWYSHQLLRAAGFGNLHPVPGPDMVVQMLKHRRVKLMVMDNLGLSAYLARGGLRDDEVKLLFSFLRSYSYIAFSPETDPALVARWQEELDGMKRDGSFAAIHHKWLPGAQMPGLRALP</sequence>
<gene>
    <name evidence="2" type="ORF">I0D00_13550</name>
</gene>
<evidence type="ECO:0000313" key="3">
    <source>
        <dbReference type="Proteomes" id="UP001196601"/>
    </source>
</evidence>